<dbReference type="OrthoDB" id="8480887at2"/>
<keyword evidence="4" id="KW-1185">Reference proteome</keyword>
<keyword evidence="1" id="KW-1133">Transmembrane helix</keyword>
<dbReference type="Pfam" id="PF20061">
    <property type="entry name" value="DUF6460"/>
    <property type="match status" value="1"/>
</dbReference>
<dbReference type="KEGG" id="bid:Bind_1070"/>
<reference evidence="4" key="1">
    <citation type="submission" date="2008-03" db="EMBL/GenBank/DDBJ databases">
        <title>Complete sequence of chromosome of Beijerinckia indica subsp. indica ATCC 9039.</title>
        <authorList>
            <consortium name="US DOE Joint Genome Institute"/>
            <person name="Copeland A."/>
            <person name="Lucas S."/>
            <person name="Lapidus A."/>
            <person name="Glavina del Rio T."/>
            <person name="Dalin E."/>
            <person name="Tice H."/>
            <person name="Bruce D."/>
            <person name="Goodwin L."/>
            <person name="Pitluck S."/>
            <person name="LaButti K."/>
            <person name="Schmutz J."/>
            <person name="Larimer F."/>
            <person name="Land M."/>
            <person name="Hauser L."/>
            <person name="Kyrpides N."/>
            <person name="Mikhailova N."/>
            <person name="Dunfield P.F."/>
            <person name="Dedysh S.N."/>
            <person name="Liesack W."/>
            <person name="Saw J.H."/>
            <person name="Alam M."/>
            <person name="Chen Y."/>
            <person name="Murrell J.C."/>
            <person name="Richardson P."/>
        </authorList>
    </citation>
    <scope>NUCLEOTIDE SEQUENCE [LARGE SCALE GENOMIC DNA]</scope>
    <source>
        <strain evidence="4">ATCC 9039 / DSM 1715 / NCIMB 8712</strain>
    </source>
</reference>
<dbReference type="InterPro" id="IPR045594">
    <property type="entry name" value="DUF6460"/>
</dbReference>
<dbReference type="STRING" id="395963.Bind_1070"/>
<dbReference type="RefSeq" id="WP_012384070.1">
    <property type="nucleotide sequence ID" value="NC_010581.1"/>
</dbReference>
<feature type="transmembrane region" description="Helical" evidence="1">
    <location>
        <begin position="60"/>
        <end position="79"/>
    </location>
</feature>
<accession>B2IIM0</accession>
<gene>
    <name evidence="3" type="ordered locus">Bind_1070</name>
</gene>
<keyword evidence="1" id="KW-0812">Transmembrane</keyword>
<keyword evidence="1" id="KW-0472">Membrane</keyword>
<name>B2IIM0_BEII9</name>
<evidence type="ECO:0000256" key="1">
    <source>
        <dbReference type="SAM" id="Phobius"/>
    </source>
</evidence>
<feature type="transmembrane region" description="Helical" evidence="1">
    <location>
        <begin position="85"/>
        <end position="103"/>
    </location>
</feature>
<reference evidence="3 4" key="2">
    <citation type="journal article" date="2010" name="J. Bacteriol.">
        <title>Complete genome sequence of Beijerinckia indica subsp. indica.</title>
        <authorList>
            <person name="Tamas I."/>
            <person name="Dedysh S.N."/>
            <person name="Liesack W."/>
            <person name="Stott M.B."/>
            <person name="Alam M."/>
            <person name="Murrell J.C."/>
            <person name="Dunfield P.F."/>
        </authorList>
    </citation>
    <scope>NUCLEOTIDE SEQUENCE [LARGE SCALE GENOMIC DNA]</scope>
    <source>
        <strain evidence="4">ATCC 9039 / DSM 1715 / NCIMB 8712</strain>
    </source>
</reference>
<dbReference type="Proteomes" id="UP000001695">
    <property type="component" value="Chromosome"/>
</dbReference>
<feature type="transmembrane region" description="Helical" evidence="1">
    <location>
        <begin position="35"/>
        <end position="53"/>
    </location>
</feature>
<evidence type="ECO:0000313" key="3">
    <source>
        <dbReference type="EMBL" id="ACB94713.1"/>
    </source>
</evidence>
<organism evidence="3 4">
    <name type="scientific">Beijerinckia indica subsp. indica (strain ATCC 9039 / DSM 1715 / NCIMB 8712)</name>
    <dbReference type="NCBI Taxonomy" id="395963"/>
    <lineage>
        <taxon>Bacteria</taxon>
        <taxon>Pseudomonadati</taxon>
        <taxon>Pseudomonadota</taxon>
        <taxon>Alphaproteobacteria</taxon>
        <taxon>Hyphomicrobiales</taxon>
        <taxon>Beijerinckiaceae</taxon>
        <taxon>Beijerinckia</taxon>
    </lineage>
</organism>
<dbReference type="AlphaFoldDB" id="B2IIM0"/>
<feature type="domain" description="DUF6460" evidence="2">
    <location>
        <begin position="72"/>
        <end position="106"/>
    </location>
</feature>
<evidence type="ECO:0000259" key="2">
    <source>
        <dbReference type="Pfam" id="PF20061"/>
    </source>
</evidence>
<protein>
    <recommendedName>
        <fullName evidence="2">DUF6460 domain-containing protein</fullName>
    </recommendedName>
</protein>
<proteinExistence type="predicted"/>
<evidence type="ECO:0000313" key="4">
    <source>
        <dbReference type="Proteomes" id="UP000001695"/>
    </source>
</evidence>
<dbReference type="EMBL" id="CP001016">
    <property type="protein sequence ID" value="ACB94713.1"/>
    <property type="molecule type" value="Genomic_DNA"/>
</dbReference>
<sequence length="109" mass="12293">MSNPSSTDPSPPRWRFEQPKSTPLTRFLGGSPVTVFIRLLVLSLIVGAFLMWADIRPQDVWRTAIALFNHFWAMGFDAIRAISDYILAGAIIVIPVWLVIRLLSQRNGN</sequence>
<dbReference type="HOGENOM" id="CLU_167396_0_0_5"/>
<dbReference type="eggNOG" id="ENOG5032ZW8">
    <property type="taxonomic scope" value="Bacteria"/>
</dbReference>